<dbReference type="InterPro" id="IPR036291">
    <property type="entry name" value="NAD(P)-bd_dom_sf"/>
</dbReference>
<dbReference type="InterPro" id="IPR013154">
    <property type="entry name" value="ADH-like_N"/>
</dbReference>
<dbReference type="InterPro" id="IPR020843">
    <property type="entry name" value="ER"/>
</dbReference>
<gene>
    <name evidence="3" type="ORF">LXN57_13830</name>
</gene>
<feature type="region of interest" description="Disordered" evidence="1">
    <location>
        <begin position="145"/>
        <end position="196"/>
    </location>
</feature>
<feature type="domain" description="Enoyl reductase (ER)" evidence="2">
    <location>
        <begin position="10"/>
        <end position="366"/>
    </location>
</feature>
<dbReference type="Gene3D" id="3.40.50.720">
    <property type="entry name" value="NAD(P)-binding Rossmann-like Domain"/>
    <property type="match status" value="1"/>
</dbReference>
<dbReference type="SUPFAM" id="SSF50129">
    <property type="entry name" value="GroES-like"/>
    <property type="match status" value="1"/>
</dbReference>
<dbReference type="InterPro" id="IPR011032">
    <property type="entry name" value="GroES-like_sf"/>
</dbReference>
<dbReference type="SUPFAM" id="SSF51735">
    <property type="entry name" value="NAD(P)-binding Rossmann-fold domains"/>
    <property type="match status" value="1"/>
</dbReference>
<reference evidence="3 4" key="1">
    <citation type="submission" date="2022-06" db="EMBL/GenBank/DDBJ databases">
        <title>Actinoplanes abujensis sp. nov., isolated from Nigerian arid soil.</title>
        <authorList>
            <person name="Ding P."/>
        </authorList>
    </citation>
    <scope>NUCLEOTIDE SEQUENCE [LARGE SCALE GENOMIC DNA]</scope>
    <source>
        <strain evidence="4">TRM88002</strain>
    </source>
</reference>
<accession>A0ABT0XYH2</accession>
<dbReference type="RefSeq" id="WP_251798486.1">
    <property type="nucleotide sequence ID" value="NZ_JAMQOL010000016.1"/>
</dbReference>
<dbReference type="Proteomes" id="UP001523216">
    <property type="component" value="Unassembled WGS sequence"/>
</dbReference>
<dbReference type="Gene3D" id="3.90.180.10">
    <property type="entry name" value="Medium-chain alcohol dehydrogenases, catalytic domain"/>
    <property type="match status" value="2"/>
</dbReference>
<dbReference type="PANTHER" id="PTHR44013">
    <property type="entry name" value="ZINC-TYPE ALCOHOL DEHYDROGENASE-LIKE PROTEIN C16A3.02C"/>
    <property type="match status" value="1"/>
</dbReference>
<evidence type="ECO:0000313" key="4">
    <source>
        <dbReference type="Proteomes" id="UP001523216"/>
    </source>
</evidence>
<proteinExistence type="predicted"/>
<protein>
    <submittedName>
        <fullName evidence="3">NAD(P)-dependent alcohol dehydrogenase</fullName>
    </submittedName>
</protein>
<dbReference type="SMART" id="SM00829">
    <property type="entry name" value="PKS_ER"/>
    <property type="match status" value="1"/>
</dbReference>
<dbReference type="InterPro" id="IPR052733">
    <property type="entry name" value="Chloroplast_QOR"/>
</dbReference>
<feature type="compositionally biased region" description="Basic and acidic residues" evidence="1">
    <location>
        <begin position="173"/>
        <end position="188"/>
    </location>
</feature>
<dbReference type="CDD" id="cd08267">
    <property type="entry name" value="MDR1"/>
    <property type="match status" value="1"/>
</dbReference>
<evidence type="ECO:0000313" key="3">
    <source>
        <dbReference type="EMBL" id="MCM4078650.1"/>
    </source>
</evidence>
<dbReference type="Pfam" id="PF13602">
    <property type="entry name" value="ADH_zinc_N_2"/>
    <property type="match status" value="1"/>
</dbReference>
<sequence length="368" mass="38074">MRAIVRDIYGDADVLHLADVPKPTIKPNEVLVRVHAAGVDRGAWHAMTGLPHIARLGFGLRRPRNRIPGLDLAGVVEAVGAEVTDFEPGDEVFGEGSSSWAEYARARPHRLLHKPPHLTFPQAAVIPTSGATALHMLLLPTAPAPGSPSSTVDGLGSAFSAPQQPGSTPPGANDHDSSSSGAEDRGIDSRAVGGTASAGSGREVLVIGAGGGVGSFAVLLAKANGDVVTAVCSTGKVEAVRGFGADRVIDYTREPLTGSYDLIVDIAGNRALSQLRGLLKPRGVLSIAGGEQGGRFFGGLERNVKALSISPFVKQTLRAPIVIAKRDDLAALTSIRSPLQRTYPLEEASSAMHSLATGQIAGKVALTL</sequence>
<dbReference type="PANTHER" id="PTHR44013:SF1">
    <property type="entry name" value="ZINC-TYPE ALCOHOL DEHYDROGENASE-LIKE PROTEIN C16A3.02C"/>
    <property type="match status" value="1"/>
</dbReference>
<name>A0ABT0XYH2_9ACTN</name>
<evidence type="ECO:0000256" key="1">
    <source>
        <dbReference type="SAM" id="MobiDB-lite"/>
    </source>
</evidence>
<comment type="caution">
    <text evidence="3">The sequence shown here is derived from an EMBL/GenBank/DDBJ whole genome shotgun (WGS) entry which is preliminary data.</text>
</comment>
<keyword evidence="4" id="KW-1185">Reference proteome</keyword>
<dbReference type="Pfam" id="PF08240">
    <property type="entry name" value="ADH_N"/>
    <property type="match status" value="1"/>
</dbReference>
<organism evidence="3 4">
    <name type="scientific">Paractinoplanes hotanensis</name>
    <dbReference type="NCBI Taxonomy" id="2906497"/>
    <lineage>
        <taxon>Bacteria</taxon>
        <taxon>Bacillati</taxon>
        <taxon>Actinomycetota</taxon>
        <taxon>Actinomycetes</taxon>
        <taxon>Micromonosporales</taxon>
        <taxon>Micromonosporaceae</taxon>
        <taxon>Paractinoplanes</taxon>
    </lineage>
</organism>
<dbReference type="EMBL" id="JAMQOL010000016">
    <property type="protein sequence ID" value="MCM4078650.1"/>
    <property type="molecule type" value="Genomic_DNA"/>
</dbReference>
<evidence type="ECO:0000259" key="2">
    <source>
        <dbReference type="SMART" id="SM00829"/>
    </source>
</evidence>